<organism evidence="7 8">
    <name type="scientific">Fusarium fujikuroi</name>
    <name type="common">Bakanae and foot rot disease fungus</name>
    <name type="synonym">Gibberella fujikuroi</name>
    <dbReference type="NCBI Taxonomy" id="5127"/>
    <lineage>
        <taxon>Eukaryota</taxon>
        <taxon>Fungi</taxon>
        <taxon>Dikarya</taxon>
        <taxon>Ascomycota</taxon>
        <taxon>Pezizomycotina</taxon>
        <taxon>Sordariomycetes</taxon>
        <taxon>Hypocreomycetidae</taxon>
        <taxon>Hypocreales</taxon>
        <taxon>Nectriaceae</taxon>
        <taxon>Fusarium</taxon>
        <taxon>Fusarium fujikuroi species complex</taxon>
    </lineage>
</organism>
<dbReference type="SMART" id="SM00256">
    <property type="entry name" value="FBOX"/>
    <property type="match status" value="1"/>
</dbReference>
<dbReference type="InterPro" id="IPR036047">
    <property type="entry name" value="F-box-like_dom_sf"/>
</dbReference>
<protein>
    <recommendedName>
        <fullName evidence="6">F-box domain-containing protein</fullName>
    </recommendedName>
</protein>
<feature type="repeat" description="WD" evidence="4">
    <location>
        <begin position="1034"/>
        <end position="1073"/>
    </location>
</feature>
<dbReference type="Pfam" id="PF14420">
    <property type="entry name" value="Clr5"/>
    <property type="match status" value="1"/>
</dbReference>
<dbReference type="PANTHER" id="PTHR14604">
    <property type="entry name" value="WD40 REPEAT PF20"/>
    <property type="match status" value="1"/>
</dbReference>
<dbReference type="PANTHER" id="PTHR14604:SF4">
    <property type="entry name" value="F-BOX DOMAIN-CONTAINING PROTEIN"/>
    <property type="match status" value="1"/>
</dbReference>
<dbReference type="PROSITE" id="PS00678">
    <property type="entry name" value="WD_REPEATS_1"/>
    <property type="match status" value="1"/>
</dbReference>
<dbReference type="Pfam" id="PF13374">
    <property type="entry name" value="TPR_10"/>
    <property type="match status" value="1"/>
</dbReference>
<dbReference type="Gene3D" id="1.25.40.10">
    <property type="entry name" value="Tetratricopeptide repeat domain"/>
    <property type="match status" value="2"/>
</dbReference>
<dbReference type="Gene3D" id="1.20.1280.50">
    <property type="match status" value="1"/>
</dbReference>
<dbReference type="PROSITE" id="PS50181">
    <property type="entry name" value="FBOX"/>
    <property type="match status" value="1"/>
</dbReference>
<dbReference type="EMBL" id="CABFJX010000396">
    <property type="protein sequence ID" value="VTT78971.1"/>
    <property type="molecule type" value="Genomic_DNA"/>
</dbReference>
<accession>A0A9Q9RX32</accession>
<feature type="region of interest" description="Disordered" evidence="5">
    <location>
        <begin position="887"/>
        <end position="973"/>
    </location>
</feature>
<evidence type="ECO:0000313" key="7">
    <source>
        <dbReference type="EMBL" id="VTT78971.1"/>
    </source>
</evidence>
<evidence type="ECO:0000256" key="4">
    <source>
        <dbReference type="PROSITE-ProRule" id="PRU00221"/>
    </source>
</evidence>
<dbReference type="Proteomes" id="UP000760494">
    <property type="component" value="Unassembled WGS sequence"/>
</dbReference>
<dbReference type="InterPro" id="IPR015943">
    <property type="entry name" value="WD40/YVTN_repeat-like_dom_sf"/>
</dbReference>
<feature type="region of interest" description="Disordered" evidence="5">
    <location>
        <begin position="689"/>
        <end position="722"/>
    </location>
</feature>
<feature type="compositionally biased region" description="Low complexity" evidence="5">
    <location>
        <begin position="1528"/>
        <end position="1579"/>
    </location>
</feature>
<dbReference type="SUPFAM" id="SSF50978">
    <property type="entry name" value="WD40 repeat-like"/>
    <property type="match status" value="1"/>
</dbReference>
<evidence type="ECO:0000313" key="8">
    <source>
        <dbReference type="Proteomes" id="UP000760494"/>
    </source>
</evidence>
<feature type="repeat" description="WD" evidence="4">
    <location>
        <begin position="1075"/>
        <end position="1118"/>
    </location>
</feature>
<feature type="region of interest" description="Disordered" evidence="5">
    <location>
        <begin position="1325"/>
        <end position="1362"/>
    </location>
</feature>
<feature type="region of interest" description="Disordered" evidence="5">
    <location>
        <begin position="299"/>
        <end position="318"/>
    </location>
</feature>
<gene>
    <name evidence="7" type="ORF">C2S_2208</name>
</gene>
<evidence type="ECO:0000256" key="3">
    <source>
        <dbReference type="ARBA" id="ARBA00022737"/>
    </source>
</evidence>
<feature type="region of interest" description="Disordered" evidence="5">
    <location>
        <begin position="1528"/>
        <end position="1597"/>
    </location>
</feature>
<feature type="compositionally biased region" description="Low complexity" evidence="5">
    <location>
        <begin position="940"/>
        <end position="956"/>
    </location>
</feature>
<evidence type="ECO:0000256" key="2">
    <source>
        <dbReference type="ARBA" id="ARBA00022574"/>
    </source>
</evidence>
<dbReference type="SUPFAM" id="SSF48452">
    <property type="entry name" value="TPR-like"/>
    <property type="match status" value="2"/>
</dbReference>
<evidence type="ECO:0000259" key="6">
    <source>
        <dbReference type="PROSITE" id="PS50181"/>
    </source>
</evidence>
<reference evidence="7" key="1">
    <citation type="submission" date="2019-05" db="EMBL/GenBank/DDBJ databases">
        <authorList>
            <person name="Piombo E."/>
        </authorList>
    </citation>
    <scope>NUCLEOTIDE SEQUENCE</scope>
    <source>
        <strain evidence="7">C2S</strain>
    </source>
</reference>
<keyword evidence="3" id="KW-0677">Repeat</keyword>
<dbReference type="Pfam" id="PF00400">
    <property type="entry name" value="WD40"/>
    <property type="match status" value="5"/>
</dbReference>
<dbReference type="SUPFAM" id="SSF81383">
    <property type="entry name" value="F-box domain"/>
    <property type="match status" value="1"/>
</dbReference>
<comment type="similarity">
    <text evidence="1">Belongs to the WD repeat MET30/SCONB/SCON-2 family.</text>
</comment>
<dbReference type="PROSITE" id="PS50082">
    <property type="entry name" value="WD_REPEATS_2"/>
    <property type="match status" value="3"/>
</dbReference>
<evidence type="ECO:0000256" key="5">
    <source>
        <dbReference type="SAM" id="MobiDB-lite"/>
    </source>
</evidence>
<dbReference type="Pfam" id="PF13424">
    <property type="entry name" value="TPR_12"/>
    <property type="match status" value="2"/>
</dbReference>
<name>A0A9Q9RX32_FUSFU</name>
<dbReference type="InterPro" id="IPR019775">
    <property type="entry name" value="WD40_repeat_CS"/>
</dbReference>
<dbReference type="Pfam" id="PF12937">
    <property type="entry name" value="F-box-like"/>
    <property type="match status" value="1"/>
</dbReference>
<dbReference type="InterPro" id="IPR025676">
    <property type="entry name" value="Clr5_dom"/>
</dbReference>
<feature type="region of interest" description="Disordered" evidence="5">
    <location>
        <begin position="1428"/>
        <end position="1457"/>
    </location>
</feature>
<dbReference type="PROSITE" id="PS50294">
    <property type="entry name" value="WD_REPEATS_REGION"/>
    <property type="match status" value="3"/>
</dbReference>
<feature type="repeat" description="WD" evidence="4">
    <location>
        <begin position="1199"/>
        <end position="1238"/>
    </location>
</feature>
<dbReference type="CDD" id="cd00200">
    <property type="entry name" value="WD40"/>
    <property type="match status" value="1"/>
</dbReference>
<dbReference type="InterPro" id="IPR050995">
    <property type="entry name" value="WD-F-box_domain-protein"/>
</dbReference>
<keyword evidence="2 4" id="KW-0853">WD repeat</keyword>
<sequence>MDPPWFMTLNDFSEFHNFGHPFPGTNLPPSFEIPAPHEQALDGQFVADQSHSHAPPNPFSDLFTQELQNASSTDNMDGLGAAAQIAPTPTTGPPRKSRKKKAPTLRDEDFEPFKDRILELYETQKLSLEKVKSMIEEEFGFTAQPRQYQTRITKWGKDKNIKKPEMTAIARKHQQREILETDKRKLRFTVRGREVDAGKIDRWMDRNNVPRNDLYAPSPAASTPSAVDCRTISERGSLAHSPALSEMSLTFSTGGITPVAQSPMASSPALSVRGIIQGRGSTFIGQSPAPIYRALPAQLPASDPSTTRPVHPPSTSTLAPRQYRYKQADEDRLRSELSVAETLFGSEHVETLHILVMLTDVLLNQGRYKSAEETTRRAVAGYLKTVGGDDIRTLDALEHLGQVLASQGFYRQASKLLEELLDTKRVALGDEHRSTLSCMALLVTVYLNQHQWGRSTLLAERVLEISKRIWGEADDITQTSMADLGYAYMRLGRLEESKQFIGQAMILSRNIFGEEHPATLKIMSRLQALYLQQSNWGQAEAISIQVVNACMKVFGEEHPRTLSSKADLAYVYERLGQLEKAEEAGEEVLEIQRRILGESHPLTLQTGRELIISTQVPSFDCVTTSRRLLVACCARPVVTLSSQRFNRQAYAAHAYASHPISSLTAVSRSTVLPPDHRLKIELLHQQGPEASKFPMSNKNEALSSMDPFSPAHQPDEGYSEDPLTPTVNQELSTALSTALATLRSPSDLSTWLVANSSLLPLEVRTELTMALLDNLPTSVIAEIVHRLNPRLYIDFIQYLPAEICLKILGFLDPVSLVSVTQTCRAWYELALDRKLWERLYYMEGWKTIMSEIEACETKVNNGLDHSIRHLNRLQSMQDAHPNKIRAVVNSDDDLEMTDRDRTPGPSETLAGGSMFGSPSSSFSSSRPAIVPMGEMDLDGLSSRNTSLDRTLSSSSDSRGKRKEPSEDTESSLASMSLADAANTLPPSSLYIWDVGRSRYRINWRYLYGMRRKLEANWELGKYTTFQFPHPNFPEEGHQECVYALQFDKDYLVSGSRDQTMRIWNVRTRRLVRPPLTGHMGSVLCLQFDADPEEDLLVSGSSDSNVFIWKFSTGELVQKLTRAHHESVLNVRFDKRILVTSSKDKTIKIFNRRPLRHGDLGYNGGDLVGPVPVHLRRYGYEPDLSQELPVKPPFTMIGRLDGHSAAVNAIQVRDETIVSVSGDRHIKIWSWPDQACTRTIPAHDKGIACVEFDGRRIVSGSSDWEVCIFDAPTGLKVAQLRGHAHLVRTVQAGFGDLPYSTAEDWAEAKAVDAEYMRALEAGEIDNAMDRRHRRDRRANAGSSRPQDVQAYGAKVPPGGGGGRKYGRIVSGSYDQSIIIWRRDKEGVWKPAIHLRQEEAAAAAQREAAASLSSATSNVAIAGSLASRSSHASTIVPRSPPTSGTPLGPLMLRDHHGDTQRTANSYQVLIDQAVPLGPNSLQHALATYPIALAHHSYLQTTIERETSPLIRAQLRGVVTDALANLQIRQMPMRQQSSSGSSHMSSDSGRTNPRSGQAPHAVPVAGGPAAQPPANNHAQGAPPVQPAQPPVHNGHHAGHHPHIAAAENTSARVFKLQFDAHKIICCSQTPTIVGWDFCNKDPALEEAVRFFATVD</sequence>
<dbReference type="InterPro" id="IPR011990">
    <property type="entry name" value="TPR-like_helical_dom_sf"/>
</dbReference>
<dbReference type="InterPro" id="IPR036322">
    <property type="entry name" value="WD40_repeat_dom_sf"/>
</dbReference>
<dbReference type="InterPro" id="IPR001810">
    <property type="entry name" value="F-box_dom"/>
</dbReference>
<feature type="region of interest" description="Disordered" evidence="5">
    <location>
        <begin position="83"/>
        <end position="105"/>
    </location>
</feature>
<dbReference type="InterPro" id="IPR001680">
    <property type="entry name" value="WD40_rpt"/>
</dbReference>
<comment type="caution">
    <text evidence="7">The sequence shown here is derived from an EMBL/GenBank/DDBJ whole genome shotgun (WGS) entry which is preliminary data.</text>
</comment>
<feature type="compositionally biased region" description="Low complexity" evidence="5">
    <location>
        <begin position="911"/>
        <end position="925"/>
    </location>
</feature>
<proteinExistence type="inferred from homology"/>
<dbReference type="Gene3D" id="2.130.10.10">
    <property type="entry name" value="YVTN repeat-like/Quinoprotein amine dehydrogenase"/>
    <property type="match status" value="2"/>
</dbReference>
<evidence type="ECO:0000256" key="1">
    <source>
        <dbReference type="ARBA" id="ARBA00007968"/>
    </source>
</evidence>
<feature type="compositionally biased region" description="Polar residues" evidence="5">
    <location>
        <begin position="303"/>
        <end position="318"/>
    </location>
</feature>
<feature type="domain" description="F-box" evidence="6">
    <location>
        <begin position="793"/>
        <end position="839"/>
    </location>
</feature>
<dbReference type="SMART" id="SM00320">
    <property type="entry name" value="WD40"/>
    <property type="match status" value="6"/>
</dbReference>